<dbReference type="SMART" id="SM00881">
    <property type="entry name" value="CoA_binding"/>
    <property type="match status" value="1"/>
</dbReference>
<reference evidence="2" key="1">
    <citation type="journal article" date="2016" name="Int. J. Syst. Evol. Microbiol.">
        <title>Pseudoxanthomonas helianthi sp. nov., isolated from roots of Jerusalem artichoke (Helianthus tuberosus).</title>
        <authorList>
            <person name="Kittiwongwattana C."/>
            <person name="Thawai C."/>
        </authorList>
    </citation>
    <scope>NUCLEOTIDE SEQUENCE</scope>
    <source>
        <strain evidence="2">110414</strain>
    </source>
</reference>
<protein>
    <submittedName>
        <fullName evidence="2">CoA-binding protein</fullName>
    </submittedName>
</protein>
<organism evidence="2 3">
    <name type="scientific">Pseudoxanthomonas helianthi</name>
    <dbReference type="NCBI Taxonomy" id="1453541"/>
    <lineage>
        <taxon>Bacteria</taxon>
        <taxon>Pseudomonadati</taxon>
        <taxon>Pseudomonadota</taxon>
        <taxon>Gammaproteobacteria</taxon>
        <taxon>Lysobacterales</taxon>
        <taxon>Lysobacteraceae</taxon>
        <taxon>Pseudoxanthomonas</taxon>
    </lineage>
</organism>
<dbReference type="AlphaFoldDB" id="A0A940X3X0"/>
<feature type="domain" description="CoA-binding" evidence="1">
    <location>
        <begin position="19"/>
        <end position="117"/>
    </location>
</feature>
<dbReference type="EMBL" id="JAGKTC010000003">
    <property type="protein sequence ID" value="MBP3985508.1"/>
    <property type="molecule type" value="Genomic_DNA"/>
</dbReference>
<sequence length="151" mass="17326">MEPTVRGQLLEDFDAIDRLLQRTRRIAVLGIKPETRAERPAHQIPLYLSNAGYEVLPVPVYYPDVDRILGRAVHRKVADVPGRVDVVDVFRKPEDLEPHLPDLLAARPRVVWLQSGIRHDAFAGKLLDAGIDVVQDRCMRVEHRRWRSGRD</sequence>
<dbReference type="InterPro" id="IPR036291">
    <property type="entry name" value="NAD(P)-bd_dom_sf"/>
</dbReference>
<dbReference type="InterPro" id="IPR003781">
    <property type="entry name" value="CoA-bd"/>
</dbReference>
<dbReference type="Gene3D" id="3.40.50.720">
    <property type="entry name" value="NAD(P)-binding Rossmann-like Domain"/>
    <property type="match status" value="1"/>
</dbReference>
<dbReference type="PANTHER" id="PTHR33303">
    <property type="entry name" value="CYTOPLASMIC PROTEIN-RELATED"/>
    <property type="match status" value="1"/>
</dbReference>
<evidence type="ECO:0000313" key="3">
    <source>
        <dbReference type="Proteomes" id="UP000673447"/>
    </source>
</evidence>
<dbReference type="RefSeq" id="WP_210537363.1">
    <property type="nucleotide sequence ID" value="NZ_JAGKTC010000003.1"/>
</dbReference>
<dbReference type="Proteomes" id="UP000673447">
    <property type="component" value="Unassembled WGS sequence"/>
</dbReference>
<comment type="caution">
    <text evidence="2">The sequence shown here is derived from an EMBL/GenBank/DDBJ whole genome shotgun (WGS) entry which is preliminary data.</text>
</comment>
<dbReference type="Pfam" id="PF13380">
    <property type="entry name" value="CoA_binding_2"/>
    <property type="match status" value="1"/>
</dbReference>
<accession>A0A940X3X0</accession>
<dbReference type="PANTHER" id="PTHR33303:SF2">
    <property type="entry name" value="COA-BINDING DOMAIN-CONTAINING PROTEIN"/>
    <property type="match status" value="1"/>
</dbReference>
<reference evidence="2" key="2">
    <citation type="submission" date="2021-03" db="EMBL/GenBank/DDBJ databases">
        <authorList>
            <person name="Cao W."/>
        </authorList>
    </citation>
    <scope>NUCLEOTIDE SEQUENCE</scope>
    <source>
        <strain evidence="2">110414</strain>
    </source>
</reference>
<proteinExistence type="predicted"/>
<evidence type="ECO:0000313" key="2">
    <source>
        <dbReference type="EMBL" id="MBP3985508.1"/>
    </source>
</evidence>
<keyword evidence="3" id="KW-1185">Reference proteome</keyword>
<gene>
    <name evidence="2" type="ORF">J5837_13935</name>
</gene>
<dbReference type="SUPFAM" id="SSF51735">
    <property type="entry name" value="NAD(P)-binding Rossmann-fold domains"/>
    <property type="match status" value="1"/>
</dbReference>
<name>A0A940X3X0_9GAMM</name>
<evidence type="ECO:0000259" key="1">
    <source>
        <dbReference type="SMART" id="SM00881"/>
    </source>
</evidence>